<dbReference type="PRINTS" id="PR00449">
    <property type="entry name" value="RASTRNSFRMNG"/>
</dbReference>
<proteinExistence type="predicted"/>
<dbReference type="InterPro" id="IPR042201">
    <property type="entry name" value="FH2_Formin_sf"/>
</dbReference>
<dbReference type="PROSITE" id="PS51421">
    <property type="entry name" value="RAS"/>
    <property type="match status" value="1"/>
</dbReference>
<dbReference type="PROSITE" id="PS51419">
    <property type="entry name" value="RAB"/>
    <property type="match status" value="1"/>
</dbReference>
<accession>A0ABS2Y2L6</accession>
<dbReference type="InterPro" id="IPR005225">
    <property type="entry name" value="Small_GTP-bd"/>
</dbReference>
<dbReference type="SUPFAM" id="SSF101447">
    <property type="entry name" value="Formin homology 2 domain (FH2 domain)"/>
    <property type="match status" value="1"/>
</dbReference>
<dbReference type="PANTHER" id="PTHR24072">
    <property type="entry name" value="RHO FAMILY GTPASE"/>
    <property type="match status" value="1"/>
</dbReference>
<keyword evidence="6" id="KW-1185">Reference proteome</keyword>
<evidence type="ECO:0000259" key="4">
    <source>
        <dbReference type="PROSITE" id="PS51444"/>
    </source>
</evidence>
<dbReference type="NCBIfam" id="TIGR00231">
    <property type="entry name" value="small_GTP"/>
    <property type="match status" value="1"/>
</dbReference>
<keyword evidence="2" id="KW-0342">GTP-binding</keyword>
<protein>
    <submittedName>
        <fullName evidence="5">RHOG protein</fullName>
    </submittedName>
</protein>
<dbReference type="PROSITE" id="PS51420">
    <property type="entry name" value="RHO"/>
    <property type="match status" value="1"/>
</dbReference>
<name>A0ABS2Y2L6_POLSP</name>
<dbReference type="Gene3D" id="3.40.50.300">
    <property type="entry name" value="P-loop containing nucleotide triphosphate hydrolases"/>
    <property type="match status" value="1"/>
</dbReference>
<feature type="domain" description="FH2" evidence="4">
    <location>
        <begin position="1"/>
        <end position="96"/>
    </location>
</feature>
<gene>
    <name evidence="5" type="primary">Rhog_0</name>
    <name evidence="5" type="ORF">GTO93_0001870</name>
</gene>
<dbReference type="SMART" id="SM00174">
    <property type="entry name" value="RHO"/>
    <property type="match status" value="1"/>
</dbReference>
<dbReference type="InterPro" id="IPR001806">
    <property type="entry name" value="Small_GTPase"/>
</dbReference>
<feature type="compositionally biased region" description="Low complexity" evidence="3">
    <location>
        <begin position="494"/>
        <end position="512"/>
    </location>
</feature>
<keyword evidence="1" id="KW-0547">Nucleotide-binding</keyword>
<sequence length="694" mass="77005">LQNNLQGEAELRAQTQPFLQAAESRLLQAQGEVEDMRLASQCLVEFFCEDGDTFKLEEACKVFQSFCEKFIKAVQENWERELQELRRVQRQEREEEGLEKRRSIATCSALEVGLGRTASDDDLELTLERNLRNSWKRRSFRPREPRPQLSILANEDSRKRLYSSEVLPSVLPEKTTVETKEFVQEDCPAQSAQFMRQVTERVLSQQMSLSASGQGKAAAAAVNVPNPVEEGLQECVRPQPEYPKVGASLECHTLVRGLKSYDNVSSAVQQPAPSHCSKWRRESTALQREVMESERKGNVRTIMESESKSLKVCGSETRERGGASTVFQQKELEASKNKDSVKDRIKMNAAGTVPKKYRSLQERSTALVGSLRQKGIKLEEPVPASPRDSKLPLFPRGGLRSTMPHRPAVLASQDVGRPSSFREKQNVPGNTPEPKIKSLRRPAEKTKLDKEKPIVSPKSISHASSLRIPKRVSSGPDSTSAGTGSGQHGRSPQSSSAGVRTRTAAAAVPAATKLVKHCEPSSPSPRTAVGRPEEYIPTVFDNYSAQNAVDGRTVSLNLWDTAGQEEYDRLRTLSYPQTNVFIICFSIGSPSSHANVRHKWHPEVSHHCPNVPILLVGTKKDLRNDGETIKKLKEQGLGPTTPQQGNSLAKQIGAVKYMECSALLQEGVREVFAEAVRAVLYPVIKKNTKKCVVL</sequence>
<evidence type="ECO:0000256" key="1">
    <source>
        <dbReference type="ARBA" id="ARBA00022741"/>
    </source>
</evidence>
<organism evidence="5 6">
    <name type="scientific">Polyodon spathula</name>
    <name type="common">North American paddlefish</name>
    <name type="synonym">Squalus spathula</name>
    <dbReference type="NCBI Taxonomy" id="7913"/>
    <lineage>
        <taxon>Eukaryota</taxon>
        <taxon>Metazoa</taxon>
        <taxon>Chordata</taxon>
        <taxon>Craniata</taxon>
        <taxon>Vertebrata</taxon>
        <taxon>Euteleostomi</taxon>
        <taxon>Actinopterygii</taxon>
        <taxon>Chondrostei</taxon>
        <taxon>Acipenseriformes</taxon>
        <taxon>Polyodontidae</taxon>
        <taxon>Polyodon</taxon>
    </lineage>
</organism>
<feature type="region of interest" description="Disordered" evidence="3">
    <location>
        <begin position="378"/>
        <end position="533"/>
    </location>
</feature>
<dbReference type="SMART" id="SM00173">
    <property type="entry name" value="RAS"/>
    <property type="match status" value="1"/>
</dbReference>
<dbReference type="SMART" id="SM00175">
    <property type="entry name" value="RAB"/>
    <property type="match status" value="1"/>
</dbReference>
<reference evidence="5" key="1">
    <citation type="journal article" date="2021" name="Cell">
        <title>Tracing the genetic footprints of vertebrate landing in non-teleost ray-finned fishes.</title>
        <authorList>
            <person name="Bi X."/>
            <person name="Wang K."/>
            <person name="Yang L."/>
            <person name="Pan H."/>
            <person name="Jiang H."/>
            <person name="Wei Q."/>
            <person name="Fang M."/>
            <person name="Yu H."/>
            <person name="Zhu C."/>
            <person name="Cai Y."/>
            <person name="He Y."/>
            <person name="Gan X."/>
            <person name="Zeng H."/>
            <person name="Yu D."/>
            <person name="Zhu Y."/>
            <person name="Jiang H."/>
            <person name="Qiu Q."/>
            <person name="Yang H."/>
            <person name="Zhang Y.E."/>
            <person name="Wang W."/>
            <person name="Zhu M."/>
            <person name="He S."/>
            <person name="Zhang G."/>
        </authorList>
    </citation>
    <scope>NUCLEOTIDE SEQUENCE</scope>
    <source>
        <strain evidence="5">Pddl_001</strain>
    </source>
</reference>
<dbReference type="InterPro" id="IPR027417">
    <property type="entry name" value="P-loop_NTPase"/>
</dbReference>
<dbReference type="EMBL" id="JAAWVQ010096767">
    <property type="protein sequence ID" value="MBN3280213.1"/>
    <property type="molecule type" value="Genomic_DNA"/>
</dbReference>
<comment type="caution">
    <text evidence="5">The sequence shown here is derived from an EMBL/GenBank/DDBJ whole genome shotgun (WGS) entry which is preliminary data.</text>
</comment>
<dbReference type="Gene3D" id="1.20.58.2220">
    <property type="entry name" value="Formin, FH2 domain"/>
    <property type="match status" value="1"/>
</dbReference>
<feature type="non-terminal residue" evidence="5">
    <location>
        <position position="694"/>
    </location>
</feature>
<dbReference type="InterPro" id="IPR015425">
    <property type="entry name" value="FH2_Formin"/>
</dbReference>
<dbReference type="PROSITE" id="PS51444">
    <property type="entry name" value="FH2"/>
    <property type="match status" value="1"/>
</dbReference>
<dbReference type="SUPFAM" id="SSF52540">
    <property type="entry name" value="P-loop containing nucleoside triphosphate hydrolases"/>
    <property type="match status" value="1"/>
</dbReference>
<feature type="compositionally biased region" description="Basic and acidic residues" evidence="3">
    <location>
        <begin position="441"/>
        <end position="453"/>
    </location>
</feature>
<evidence type="ECO:0000256" key="2">
    <source>
        <dbReference type="ARBA" id="ARBA00023134"/>
    </source>
</evidence>
<dbReference type="Pfam" id="PF00071">
    <property type="entry name" value="Ras"/>
    <property type="match status" value="1"/>
</dbReference>
<evidence type="ECO:0000313" key="5">
    <source>
        <dbReference type="EMBL" id="MBN3280213.1"/>
    </source>
</evidence>
<dbReference type="InterPro" id="IPR003578">
    <property type="entry name" value="Small_GTPase_Rho"/>
</dbReference>
<dbReference type="Proteomes" id="UP001166093">
    <property type="component" value="Unassembled WGS sequence"/>
</dbReference>
<feature type="compositionally biased region" description="Polar residues" evidence="3">
    <location>
        <begin position="475"/>
        <end position="493"/>
    </location>
</feature>
<evidence type="ECO:0000256" key="3">
    <source>
        <dbReference type="SAM" id="MobiDB-lite"/>
    </source>
</evidence>
<feature type="non-terminal residue" evidence="5">
    <location>
        <position position="1"/>
    </location>
</feature>
<evidence type="ECO:0000313" key="6">
    <source>
        <dbReference type="Proteomes" id="UP001166093"/>
    </source>
</evidence>